<dbReference type="CDD" id="cd01300">
    <property type="entry name" value="YtcJ_like"/>
    <property type="match status" value="1"/>
</dbReference>
<dbReference type="InterPro" id="IPR032466">
    <property type="entry name" value="Metal_Hydrolase"/>
</dbReference>
<protein>
    <recommendedName>
        <fullName evidence="1">Amidohydrolase 3 domain-containing protein</fullName>
    </recommendedName>
</protein>
<dbReference type="SUPFAM" id="SSF51338">
    <property type="entry name" value="Composite domain of metallo-dependent hydrolases"/>
    <property type="match status" value="1"/>
</dbReference>
<dbReference type="Proteomes" id="UP000663829">
    <property type="component" value="Unassembled WGS sequence"/>
</dbReference>
<dbReference type="PANTHER" id="PTHR22642:SF2">
    <property type="entry name" value="PROTEIN LONG AFTER FAR-RED 3"/>
    <property type="match status" value="1"/>
</dbReference>
<dbReference type="Pfam" id="PF07969">
    <property type="entry name" value="Amidohydro_3"/>
    <property type="match status" value="1"/>
</dbReference>
<evidence type="ECO:0000313" key="4">
    <source>
        <dbReference type="Proteomes" id="UP000663829"/>
    </source>
</evidence>
<dbReference type="EMBL" id="CAJNOQ010005420">
    <property type="protein sequence ID" value="CAF1098085.1"/>
    <property type="molecule type" value="Genomic_DNA"/>
</dbReference>
<dbReference type="Gene3D" id="3.10.310.70">
    <property type="match status" value="1"/>
</dbReference>
<sequence>MDDNLPSAQAIAIKNGRIVAVGSNNDVLMFNDVSKTEILDLNGKTVVPGFIDSHSHIGDYTQLWGLPDLAPPPVGTVNNFADINRIIRSYISQKHIPAQEFVLGYGYDDSMLDERQHPQRTDLDHITNDHPFCLLHISQHLAVCNSLALLKVNITHNNIPVIPGGVIILDNNGEPTGRLEEQAVLFVIYKLIKPKNIEQAIKDFKNIQNYYASFGITTAQDGYTSKQFTIELLLKSDLILDVVSYLAWTNAEEYIDEYKINISKTYNRNNNHLKFGGIKIIQDGSPQGKTAYLTQPYLNPPIGQSNTYRGYPIMEQNQLDFFYDKFYSRKWQIQTHCNGDACIEMVLNSIEKSQMKYQNYTDQRSVIIHSQVVRSDQLHQYKILNIIPSFFEAHTFYWGDWHRTETLGEQRAKFISPLRYVYDEQMRFSIHSDAPIIPPDHMFLIWAAVNRQTRSGIVLGADQCITAFEALKACTINAAYQYFEENIKGSITLNKYADLTILSENPTKVDSNKIKDIVVLQTIKEEKNDVKEMSLGQTRSLLQLKYPLSASKCSARGCFFE</sequence>
<feature type="domain" description="Amidohydrolase 3" evidence="1">
    <location>
        <begin position="37"/>
        <end position="527"/>
    </location>
</feature>
<dbReference type="SUPFAM" id="SSF51556">
    <property type="entry name" value="Metallo-dependent hydrolases"/>
    <property type="match status" value="1"/>
</dbReference>
<evidence type="ECO:0000313" key="3">
    <source>
        <dbReference type="EMBL" id="CAF3863127.1"/>
    </source>
</evidence>
<dbReference type="PANTHER" id="PTHR22642">
    <property type="entry name" value="IMIDAZOLONEPROPIONASE"/>
    <property type="match status" value="1"/>
</dbReference>
<dbReference type="EMBL" id="CAJOBC010005420">
    <property type="protein sequence ID" value="CAF3863127.1"/>
    <property type="molecule type" value="Genomic_DNA"/>
</dbReference>
<dbReference type="InterPro" id="IPR013108">
    <property type="entry name" value="Amidohydro_3"/>
</dbReference>
<name>A0A814NSY7_9BILA</name>
<keyword evidence="4" id="KW-1185">Reference proteome</keyword>
<gene>
    <name evidence="2" type="ORF">GPM918_LOCUS18604</name>
    <name evidence="3" type="ORF">SRO942_LOCUS18601</name>
</gene>
<dbReference type="OrthoDB" id="3501663at2759"/>
<dbReference type="Proteomes" id="UP000681722">
    <property type="component" value="Unassembled WGS sequence"/>
</dbReference>
<organism evidence="2 4">
    <name type="scientific">Didymodactylos carnosus</name>
    <dbReference type="NCBI Taxonomy" id="1234261"/>
    <lineage>
        <taxon>Eukaryota</taxon>
        <taxon>Metazoa</taxon>
        <taxon>Spiralia</taxon>
        <taxon>Gnathifera</taxon>
        <taxon>Rotifera</taxon>
        <taxon>Eurotatoria</taxon>
        <taxon>Bdelloidea</taxon>
        <taxon>Philodinida</taxon>
        <taxon>Philodinidae</taxon>
        <taxon>Didymodactylos</taxon>
    </lineage>
</organism>
<comment type="caution">
    <text evidence="2">The sequence shown here is derived from an EMBL/GenBank/DDBJ whole genome shotgun (WGS) entry which is preliminary data.</text>
</comment>
<dbReference type="InterPro" id="IPR033932">
    <property type="entry name" value="YtcJ-like"/>
</dbReference>
<evidence type="ECO:0000313" key="2">
    <source>
        <dbReference type="EMBL" id="CAF1098085.1"/>
    </source>
</evidence>
<dbReference type="InterPro" id="IPR011059">
    <property type="entry name" value="Metal-dep_hydrolase_composite"/>
</dbReference>
<accession>A0A814NSY7</accession>
<dbReference type="Gene3D" id="2.30.40.10">
    <property type="entry name" value="Urease, subunit C, domain 1"/>
    <property type="match status" value="1"/>
</dbReference>
<evidence type="ECO:0000259" key="1">
    <source>
        <dbReference type="Pfam" id="PF07969"/>
    </source>
</evidence>
<dbReference type="Gene3D" id="3.20.20.140">
    <property type="entry name" value="Metal-dependent hydrolases"/>
    <property type="match status" value="1"/>
</dbReference>
<dbReference type="GO" id="GO:0016810">
    <property type="term" value="F:hydrolase activity, acting on carbon-nitrogen (but not peptide) bonds"/>
    <property type="evidence" value="ECO:0007669"/>
    <property type="project" value="InterPro"/>
</dbReference>
<reference evidence="2" key="1">
    <citation type="submission" date="2021-02" db="EMBL/GenBank/DDBJ databases">
        <authorList>
            <person name="Nowell W R."/>
        </authorList>
    </citation>
    <scope>NUCLEOTIDE SEQUENCE</scope>
</reference>
<proteinExistence type="predicted"/>
<dbReference type="AlphaFoldDB" id="A0A814NSY7"/>